<organism evidence="1">
    <name type="scientific">uncultured Caudovirales phage</name>
    <dbReference type="NCBI Taxonomy" id="2100421"/>
    <lineage>
        <taxon>Viruses</taxon>
        <taxon>Duplodnaviria</taxon>
        <taxon>Heunggongvirae</taxon>
        <taxon>Uroviricota</taxon>
        <taxon>Caudoviricetes</taxon>
        <taxon>Peduoviridae</taxon>
        <taxon>Maltschvirus</taxon>
        <taxon>Maltschvirus maltsch</taxon>
    </lineage>
</organism>
<protein>
    <submittedName>
        <fullName evidence="1">Uncharacterized protein</fullName>
    </submittedName>
</protein>
<evidence type="ECO:0000313" key="1">
    <source>
        <dbReference type="EMBL" id="CAB4152457.1"/>
    </source>
</evidence>
<dbReference type="EMBL" id="LR796575">
    <property type="protein sequence ID" value="CAB4152457.1"/>
    <property type="molecule type" value="Genomic_DNA"/>
</dbReference>
<accession>A0A6J5N2A0</accession>
<reference evidence="1" key="1">
    <citation type="submission" date="2020-04" db="EMBL/GenBank/DDBJ databases">
        <authorList>
            <person name="Chiriac C."/>
            <person name="Salcher M."/>
            <person name="Ghai R."/>
            <person name="Kavagutti S V."/>
        </authorList>
    </citation>
    <scope>NUCLEOTIDE SEQUENCE</scope>
</reference>
<proteinExistence type="predicted"/>
<sequence>MNKETIITQMYLDKDIAQAIGKMQPVELQDDLRQEIFLVLCEMDDERLLGMWTSGYLKYFVVRTMLNMAKSDRSTFFNQFRRSFSEYCDNYEKADEGAEIHEEMDGKLKKSMGELHWYEKNVFELYAENGKNILKLSRDTKIPYRSLFKTVTKVKKKLSKAVRKEETQKKLIGNYVHAGLEVLLDINKETDMDTLVDIMDEVNEFIREKIEGRSKDDVCIKQIGGLKIKTII</sequence>
<gene>
    <name evidence="1" type="ORF">UFOVP617_16</name>
</gene>
<name>A0A6J5N2A0_9CAUD</name>